<evidence type="ECO:0000313" key="9">
    <source>
        <dbReference type="EMBL" id="GAV56267.1"/>
    </source>
</evidence>
<dbReference type="EMBL" id="BDGX01000054">
    <property type="protein sequence ID" value="GAV56267.1"/>
    <property type="molecule type" value="Genomic_DNA"/>
</dbReference>
<dbReference type="OrthoDB" id="9978204at2759"/>
<dbReference type="AlphaFoldDB" id="A0A1Q3AKI7"/>
<dbReference type="GO" id="GO:0003690">
    <property type="term" value="F:double-stranded DNA binding"/>
    <property type="evidence" value="ECO:0007669"/>
    <property type="project" value="InterPro"/>
</dbReference>
<dbReference type="GO" id="GO:0007131">
    <property type="term" value="P:reciprocal meiotic recombination"/>
    <property type="evidence" value="ECO:0007669"/>
    <property type="project" value="InterPro"/>
</dbReference>
<sequence>MPPKKQVVTLEEKKSRILNFFQEDFSFYNMKELEKLIPKKCGISSMLVKDLVQQMIDEDGIVSVEKCGNINVYWCFKNQITQRIYDSCHKISQQCQDTKTSIEDTKSKLDAATASDRSPNFENRNGDTLSRCEELTKHKELEEHLKFLQLQYNQVSQSRWDHDKIRRKRQEIRDKRDKLEKTTDNVEILVEYLCKRFCLESKQLRKELEIPDEFEEIPVV</sequence>
<feature type="domain" description="Leucine zipper with capping helix" evidence="8">
    <location>
        <begin position="165"/>
        <end position="215"/>
    </location>
</feature>
<dbReference type="Pfam" id="PF03962">
    <property type="entry name" value="Mnd1"/>
    <property type="match status" value="1"/>
</dbReference>
<accession>A0A1Q3AKI7</accession>
<proteinExistence type="inferred from homology"/>
<name>A0A1Q3AKI7_ZYGRO</name>
<comment type="function">
    <text evidence="5">Required for proper homologous chromosome pairing and efficient cross-over and intragenic recombination during meiosis.</text>
</comment>
<keyword evidence="3 6" id="KW-0175">Coiled coil</keyword>
<comment type="caution">
    <text evidence="9">The sequence shown here is derived from an EMBL/GenBank/DDBJ whole genome shotgun (WGS) entry which is preliminary data.</text>
</comment>
<evidence type="ECO:0000313" key="10">
    <source>
        <dbReference type="Proteomes" id="UP000187013"/>
    </source>
</evidence>
<organism evidence="9 10">
    <name type="scientific">Zygosaccharomyces rouxii</name>
    <dbReference type="NCBI Taxonomy" id="4956"/>
    <lineage>
        <taxon>Eukaryota</taxon>
        <taxon>Fungi</taxon>
        <taxon>Dikarya</taxon>
        <taxon>Ascomycota</taxon>
        <taxon>Saccharomycotina</taxon>
        <taxon>Saccharomycetes</taxon>
        <taxon>Saccharomycetales</taxon>
        <taxon>Saccharomycetaceae</taxon>
        <taxon>Zygosaccharomyces</taxon>
    </lineage>
</organism>
<protein>
    <recommendedName>
        <fullName evidence="5">Meiotic nuclear division protein 1</fullName>
    </recommendedName>
</protein>
<keyword evidence="4 5" id="KW-0539">Nucleus</keyword>
<evidence type="ECO:0000256" key="1">
    <source>
        <dbReference type="ARBA" id="ARBA00004123"/>
    </source>
</evidence>
<gene>
    <name evidence="9" type="ORF">ZYGR_0BB00440</name>
</gene>
<dbReference type="PIRSF" id="PIRSF026991">
    <property type="entry name" value="Mnd1"/>
    <property type="match status" value="1"/>
</dbReference>
<dbReference type="InterPro" id="IPR040661">
    <property type="entry name" value="LZ3wCH"/>
</dbReference>
<evidence type="ECO:0000259" key="8">
    <source>
        <dbReference type="Pfam" id="PF18517"/>
    </source>
</evidence>
<dbReference type="GO" id="GO:0005634">
    <property type="term" value="C:nucleus"/>
    <property type="evidence" value="ECO:0007669"/>
    <property type="project" value="UniProtKB-SubCell"/>
</dbReference>
<evidence type="ECO:0000256" key="4">
    <source>
        <dbReference type="ARBA" id="ARBA00023242"/>
    </source>
</evidence>
<feature type="domain" description="Mnd1 HTH" evidence="7">
    <location>
        <begin position="17"/>
        <end position="77"/>
    </location>
</feature>
<dbReference type="InterPro" id="IPR005647">
    <property type="entry name" value="Mnd1"/>
</dbReference>
<comment type="subcellular location">
    <subcellularLocation>
        <location evidence="1 5">Nucleus</location>
    </subcellularLocation>
</comment>
<evidence type="ECO:0000256" key="3">
    <source>
        <dbReference type="ARBA" id="ARBA00023054"/>
    </source>
</evidence>
<evidence type="ECO:0000256" key="5">
    <source>
        <dbReference type="PIRNR" id="PIRNR026991"/>
    </source>
</evidence>
<dbReference type="InterPro" id="IPR040453">
    <property type="entry name" value="Mnd1_HTH"/>
</dbReference>
<feature type="coiled-coil region" evidence="6">
    <location>
        <begin position="138"/>
        <end position="189"/>
    </location>
</feature>
<dbReference type="Pfam" id="PF18517">
    <property type="entry name" value="LZ3wCH"/>
    <property type="match status" value="1"/>
</dbReference>
<evidence type="ECO:0000256" key="2">
    <source>
        <dbReference type="ARBA" id="ARBA00005981"/>
    </source>
</evidence>
<comment type="similarity">
    <text evidence="2 5">Belongs to the MND1 family.</text>
</comment>
<reference evidence="9 10" key="1">
    <citation type="submission" date="2016-08" db="EMBL/GenBank/DDBJ databases">
        <title>Draft genome sequence of allopolyploid Zygosaccharomyces rouxii.</title>
        <authorList>
            <person name="Watanabe J."/>
            <person name="Uehara K."/>
            <person name="Mogi Y."/>
            <person name="Tsukioka Y."/>
        </authorList>
    </citation>
    <scope>NUCLEOTIDE SEQUENCE [LARGE SCALE GENOMIC DNA]</scope>
    <source>
        <strain evidence="9 10">NBRC 110957</strain>
    </source>
</reference>
<evidence type="ECO:0000256" key="6">
    <source>
        <dbReference type="SAM" id="Coils"/>
    </source>
</evidence>
<evidence type="ECO:0000259" key="7">
    <source>
        <dbReference type="Pfam" id="PF03962"/>
    </source>
</evidence>
<dbReference type="Proteomes" id="UP000187013">
    <property type="component" value="Unassembled WGS sequence"/>
</dbReference>